<feature type="compositionally biased region" description="Polar residues" evidence="1">
    <location>
        <begin position="400"/>
        <end position="419"/>
    </location>
</feature>
<feature type="compositionally biased region" description="Polar residues" evidence="1">
    <location>
        <begin position="529"/>
        <end position="538"/>
    </location>
</feature>
<dbReference type="OrthoDB" id="3941926at2759"/>
<feature type="compositionally biased region" description="Polar residues" evidence="1">
    <location>
        <begin position="1563"/>
        <end position="1573"/>
    </location>
</feature>
<gene>
    <name evidence="2" type="ORF">FALBO_14257</name>
</gene>
<feature type="compositionally biased region" description="Polar residues" evidence="1">
    <location>
        <begin position="706"/>
        <end position="716"/>
    </location>
</feature>
<feature type="compositionally biased region" description="Basic and acidic residues" evidence="1">
    <location>
        <begin position="1247"/>
        <end position="1257"/>
    </location>
</feature>
<sequence>MAQPHPLHAGESPPWAQPPPLLQPNFVPRVYAKDQPPNLRAAFTEFYPSGLPNYYKMLQTPGAEGVAQTYLEDYLPVGFYTTARPHATAIFSTQNGKQPFRQMQHLLPQRRIHLWTKDEIQAVCNSLRKLYWDHMKSMQQPYCWDSLWTYFDAFDLYQYGALNLWNVINHLFDENKTIYMDLTKEFAVHIGHWADEWLANQENKQRLLQWDESQGPLLPLLTDADWREIGNIQDDAMPLIANALKHRRGILISGVSLTQNAKPNHLVSSYMNNNLENWLAGQRVFTPTGLPSPPETRSHHCSPTSKNADAPVVVHNGQHYYVPPGGKRVSSAVEALQQSAAAAGPVIAHGSCKTTVALKSLSTVNRITSSPTLRVPPEIRSKSTEPIPRYTLPLPVKSSWEPTATAETAASGMQDTGNSLGDDEYENFDALTPTKVRRPGRNNPRSAKGGPKTIVTTSLPSSAVMGFSELATTSDSTANGLKAIDHASRRSSEPLKENQIARPSKNNDAEPSAGKSKEQKKGQRPNRPTARSTTSDSTGPHCPVKGQSLVQSQRPGSGFRANISAISNSDQHLVARPTHLTGPAAQGAYSTLQSLDVPTGLDYRPQSLQPSHASQKGFTGSRGRDNSTSSRFDRFESNEGQWPHQYRAENFHPLPSTPNRGGYQRGGLRRGNRRASINQRNVTAPAVQHQPDLVFANKKRDGGPWNNPTWRRQGSNLTPVTCQNVQSALGINDVHVKVEGHRNDPTVDLQTRIKFGLSDRYGFVDDVYPVASKDPGNFIALFRNEQSVVEALTIGGGSMPDRGLSITISPALRSKWIHSHRASGREGVIQPVVHPSGAPAFPPHPTNPPMTMAGLGVFAASHAAPHAAPHALPNTIDPATASIQMMPQEYGASTYLHQFTPAGMSAFVRHPFPEQPHGGKQTALHPPRFLYHEKRTISSPFDGIARPVSSLETLQSKPRAEEALDDIQDAERDGSTSPHSNGSKGSGVKARVSLPNTPPKVAQNSQDPVITHTSSQLSGPDLVEDDKNQQHSCPPIANGIRTQSTTGVVPRNKAHPESEITKDQPDHVRVPSIFTEDEIKERQQAWAKISMPLNSHKPKLPLAPKVGSANPKDASLRLHKGDKLELSTNGSDVSSPTQVVTFTPESGSVYEPSPEKSSGQLASRHEQEVPSAIPSNQETGEAREGSLQGSESTTHQPQSSHAEPLMTGEAMLKSKTSKKTQIAAPKEPRRGDGISRDSTLSTPTKMTTDKAPSKRCEPSSQVPLLDHKAQAPTNPQPQGKGKKSNKKKKKSRQASNLQGNLLEPPPASQNQMHAVSRGNELPHPQPSHVLNEQPQLVVPARLEPMRLLEDQDSISLSPTKQDHGEVAHAVGVGSMDQSQKFDDHPNPTPNNQESTQRDLDGSHSPDEDTRGRKGFRVGRGGSLRIGKQRRHRALMTGPTLAEQHVDIQDSSTLAEFDLESSTSSMNNGSSTMDGVKSGTKSRLNPKAQEFVSPTRPENVSKSDSNRPSPSRHLGDNVRDVASEPQQNRGTELHKQETPVHKGKGTDTVNHTPRKHQRALSEAVQKQTCNNESAASGEGRKERFKGNKRGKGKDRAVTSGAKMEEKHEVKQKNHNVPHTPERKAAKESQPGLINEGWPSLPGPRERALSKPQTPSVWSAKKKAMGEEGACGQDSLPGKD</sequence>
<protein>
    <recommendedName>
        <fullName evidence="4">RRM domain-containing protein</fullName>
    </recommendedName>
</protein>
<feature type="compositionally biased region" description="Polar residues" evidence="1">
    <location>
        <begin position="1187"/>
        <end position="1201"/>
    </location>
</feature>
<evidence type="ECO:0000256" key="1">
    <source>
        <dbReference type="SAM" id="MobiDB-lite"/>
    </source>
</evidence>
<evidence type="ECO:0008006" key="4">
    <source>
        <dbReference type="Google" id="ProtNLM"/>
    </source>
</evidence>
<name>A0A8H4P1E0_9HYPO</name>
<accession>A0A8H4P1E0</accession>
<feature type="region of interest" description="Disordered" evidence="1">
    <location>
        <begin position="1097"/>
        <end position="1116"/>
    </location>
</feature>
<feature type="compositionally biased region" description="Basic and acidic residues" evidence="1">
    <location>
        <begin position="485"/>
        <end position="496"/>
    </location>
</feature>
<feature type="region of interest" description="Disordered" evidence="1">
    <location>
        <begin position="600"/>
        <end position="670"/>
    </location>
</feature>
<comment type="caution">
    <text evidence="2">The sequence shown here is derived from an EMBL/GenBank/DDBJ whole genome shotgun (WGS) entry which is preliminary data.</text>
</comment>
<reference evidence="2 3" key="1">
    <citation type="submission" date="2020-01" db="EMBL/GenBank/DDBJ databases">
        <title>Identification and distribution of gene clusters putatively required for synthesis of sphingolipid metabolism inhibitors in phylogenetically diverse species of the filamentous fungus Fusarium.</title>
        <authorList>
            <person name="Kim H.-S."/>
            <person name="Busman M."/>
            <person name="Brown D.W."/>
            <person name="Divon H."/>
            <person name="Uhlig S."/>
            <person name="Proctor R.H."/>
        </authorList>
    </citation>
    <scope>NUCLEOTIDE SEQUENCE [LARGE SCALE GENOMIC DNA]</scope>
    <source>
        <strain evidence="2 3">NRRL 20459</strain>
    </source>
</reference>
<feature type="compositionally biased region" description="Polar residues" evidence="1">
    <location>
        <begin position="1236"/>
        <end position="1246"/>
    </location>
</feature>
<feature type="compositionally biased region" description="Low complexity" evidence="1">
    <location>
        <begin position="1460"/>
        <end position="1474"/>
    </location>
</feature>
<proteinExistence type="predicted"/>
<feature type="compositionally biased region" description="Polar residues" evidence="1">
    <location>
        <begin position="1126"/>
        <end position="1146"/>
    </location>
</feature>
<feature type="compositionally biased region" description="Polar residues" evidence="1">
    <location>
        <begin position="1002"/>
        <end position="1018"/>
    </location>
</feature>
<feature type="compositionally biased region" description="Basic and acidic residues" evidence="1">
    <location>
        <begin position="1226"/>
        <end position="1235"/>
    </location>
</feature>
<feature type="region of interest" description="Disordered" evidence="1">
    <location>
        <begin position="970"/>
        <end position="1064"/>
    </location>
</feature>
<feature type="compositionally biased region" description="Basic and acidic residues" evidence="1">
    <location>
        <begin position="1601"/>
        <end position="1610"/>
    </location>
</feature>
<feature type="compositionally biased region" description="Basic and acidic residues" evidence="1">
    <location>
        <begin position="1512"/>
        <end position="1521"/>
    </location>
</feature>
<feature type="region of interest" description="Disordered" evidence="1">
    <location>
        <begin position="393"/>
        <end position="457"/>
    </location>
</feature>
<keyword evidence="3" id="KW-1185">Reference proteome</keyword>
<feature type="region of interest" description="Disordered" evidence="1">
    <location>
        <begin position="485"/>
        <end position="562"/>
    </location>
</feature>
<feature type="region of interest" description="Disordered" evidence="1">
    <location>
        <begin position="697"/>
        <end position="716"/>
    </location>
</feature>
<feature type="compositionally biased region" description="Basic and acidic residues" evidence="1">
    <location>
        <begin position="1530"/>
        <end position="1539"/>
    </location>
</feature>
<dbReference type="EMBL" id="JAADYS010002285">
    <property type="protein sequence ID" value="KAF4458999.1"/>
    <property type="molecule type" value="Genomic_DNA"/>
</dbReference>
<feature type="compositionally biased region" description="Basic residues" evidence="1">
    <location>
        <begin position="1280"/>
        <end position="1292"/>
    </location>
</feature>
<evidence type="ECO:0000313" key="2">
    <source>
        <dbReference type="EMBL" id="KAF4458999.1"/>
    </source>
</evidence>
<feature type="compositionally biased region" description="Basic and acidic residues" evidence="1">
    <location>
        <begin position="1395"/>
        <end position="1411"/>
    </location>
</feature>
<organism evidence="2 3">
    <name type="scientific">Fusarium albosuccineum</name>
    <dbReference type="NCBI Taxonomy" id="1237068"/>
    <lineage>
        <taxon>Eukaryota</taxon>
        <taxon>Fungi</taxon>
        <taxon>Dikarya</taxon>
        <taxon>Ascomycota</taxon>
        <taxon>Pezizomycotina</taxon>
        <taxon>Sordariomycetes</taxon>
        <taxon>Hypocreomycetidae</taxon>
        <taxon>Hypocreales</taxon>
        <taxon>Nectriaceae</taxon>
        <taxon>Fusarium</taxon>
        <taxon>Fusarium decemcellulare species complex</taxon>
    </lineage>
</organism>
<feature type="compositionally biased region" description="Basic and acidic residues" evidence="1">
    <location>
        <begin position="1054"/>
        <end position="1064"/>
    </location>
</feature>
<feature type="compositionally biased region" description="Polar residues" evidence="1">
    <location>
        <begin position="606"/>
        <end position="618"/>
    </location>
</feature>
<feature type="region of interest" description="Disordered" evidence="1">
    <location>
        <begin position="1125"/>
        <end position="1678"/>
    </location>
</feature>
<dbReference type="Proteomes" id="UP000554235">
    <property type="component" value="Unassembled WGS sequence"/>
</dbReference>
<evidence type="ECO:0000313" key="3">
    <source>
        <dbReference type="Proteomes" id="UP000554235"/>
    </source>
</evidence>